<dbReference type="InterPro" id="IPR036388">
    <property type="entry name" value="WH-like_DNA-bd_sf"/>
</dbReference>
<feature type="domain" description="Response regulatory" evidence="16">
    <location>
        <begin position="5"/>
        <end position="121"/>
    </location>
</feature>
<evidence type="ECO:0000313" key="17">
    <source>
        <dbReference type="EMBL" id="HIU61732.1"/>
    </source>
</evidence>
<keyword evidence="3 14" id="KW-0963">Cytoplasm</keyword>
<dbReference type="GO" id="GO:0051606">
    <property type="term" value="P:detection of stimulus"/>
    <property type="evidence" value="ECO:0007669"/>
    <property type="project" value="UniProtKB-UniRule"/>
</dbReference>
<comment type="subcellular location">
    <subcellularLocation>
        <location evidence="1 14">Cytoplasm</location>
    </subcellularLocation>
</comment>
<dbReference type="PIRSF" id="PIRSF002937">
    <property type="entry name" value="Res_reg_Spo0A"/>
    <property type="match status" value="1"/>
</dbReference>
<keyword evidence="8 14" id="KW-0902">Two-component regulatory system</keyword>
<dbReference type="GO" id="GO:0003677">
    <property type="term" value="F:DNA binding"/>
    <property type="evidence" value="ECO:0007669"/>
    <property type="project" value="UniProtKB-KW"/>
</dbReference>
<evidence type="ECO:0000256" key="5">
    <source>
        <dbReference type="ARBA" id="ARBA00022553"/>
    </source>
</evidence>
<evidence type="ECO:0000256" key="3">
    <source>
        <dbReference type="ARBA" id="ARBA00022490"/>
    </source>
</evidence>
<dbReference type="AlphaFoldDB" id="A0A9D1SJB1"/>
<evidence type="ECO:0000256" key="14">
    <source>
        <dbReference type="PIRNR" id="PIRNR002937"/>
    </source>
</evidence>
<keyword evidence="4 14" id="KW-0678">Repressor</keyword>
<reference evidence="17" key="2">
    <citation type="journal article" date="2021" name="PeerJ">
        <title>Extensive microbial diversity within the chicken gut microbiome revealed by metagenomics and culture.</title>
        <authorList>
            <person name="Gilroy R."/>
            <person name="Ravi A."/>
            <person name="Getino M."/>
            <person name="Pursley I."/>
            <person name="Horton D.L."/>
            <person name="Alikhan N.F."/>
            <person name="Baker D."/>
            <person name="Gharbi K."/>
            <person name="Hall N."/>
            <person name="Watson M."/>
            <person name="Adriaenssens E.M."/>
            <person name="Foster-Nyarko E."/>
            <person name="Jarju S."/>
            <person name="Secka A."/>
            <person name="Antonio M."/>
            <person name="Oren A."/>
            <person name="Chaudhuri R.R."/>
            <person name="La Ragione R."/>
            <person name="Hildebrand F."/>
            <person name="Pallen M.J."/>
        </authorList>
    </citation>
    <scope>NUCLEOTIDE SEQUENCE</scope>
    <source>
        <strain evidence="17">CHK195-12923</strain>
    </source>
</reference>
<dbReference type="GO" id="GO:0005737">
    <property type="term" value="C:cytoplasm"/>
    <property type="evidence" value="ECO:0007669"/>
    <property type="project" value="UniProtKB-SubCell"/>
</dbReference>
<dbReference type="GO" id="GO:0042173">
    <property type="term" value="P:regulation of sporulation resulting in formation of a cellular spore"/>
    <property type="evidence" value="ECO:0007669"/>
    <property type="project" value="InterPro"/>
</dbReference>
<evidence type="ECO:0000256" key="10">
    <source>
        <dbReference type="ARBA" id="ARBA00023125"/>
    </source>
</evidence>
<evidence type="ECO:0000256" key="6">
    <source>
        <dbReference type="ARBA" id="ARBA00022837"/>
    </source>
</evidence>
<dbReference type="InterPro" id="IPR050595">
    <property type="entry name" value="Bact_response_regulator"/>
</dbReference>
<accession>A0A9D1SJB1</accession>
<keyword evidence="10 14" id="KW-0238">DNA-binding</keyword>
<dbReference type="Proteomes" id="UP000824110">
    <property type="component" value="Unassembled WGS sequence"/>
</dbReference>
<sequence>MKKANIVIFESSEEFLEELKNYLDGREDFNVCAVTGNGNAGIEYIEQYKPDVAILNLVLSGKDGFAVLDYIRDNHPEVRTIVVSNFSDERIINSAIAHGAKYYFVKPVDPRNIAERIEDILAENALEYRSAEIRAKRKVTSVDEKISNIFISIGIPPHIKGYAYLREGIKMAIENPAVINNVTKELYPNIGKKFDTTASKVERAIRHAIEVAWNRGRVDAINAIFGVRVYIGSERPTNSEFIALVADKLILEELL</sequence>
<keyword evidence="7 14" id="KW-0749">Sporulation</keyword>
<comment type="function">
    <text evidence="13 14">May play the central regulatory role in sporulation. It may be an element of the effector pathway responsible for the activation of sporulation genes in response to nutritional stress. Spo0A may act in concert with spo0H (a sigma factor) to control the expression of some genes that are critical to the sporulation process.</text>
</comment>
<evidence type="ECO:0000256" key="8">
    <source>
        <dbReference type="ARBA" id="ARBA00023012"/>
    </source>
</evidence>
<dbReference type="NCBIfam" id="TIGR02875">
    <property type="entry name" value="spore_0_A"/>
    <property type="match status" value="1"/>
</dbReference>
<evidence type="ECO:0000256" key="9">
    <source>
        <dbReference type="ARBA" id="ARBA00023015"/>
    </source>
</evidence>
<dbReference type="GO" id="GO:0000160">
    <property type="term" value="P:phosphorelay signal transduction system"/>
    <property type="evidence" value="ECO:0007669"/>
    <property type="project" value="UniProtKB-UniRule"/>
</dbReference>
<organism evidence="17 18">
    <name type="scientific">Candidatus Coproplasma excrementigallinarum</name>
    <dbReference type="NCBI Taxonomy" id="2840747"/>
    <lineage>
        <taxon>Bacteria</taxon>
        <taxon>Bacillati</taxon>
        <taxon>Bacillota</taxon>
        <taxon>Clostridia</taxon>
        <taxon>Eubacteriales</taxon>
        <taxon>Candidatus Coproplasma</taxon>
    </lineage>
</organism>
<protein>
    <recommendedName>
        <fullName evidence="2 14">Stage 0 sporulation protein A homolog</fullName>
    </recommendedName>
</protein>
<dbReference type="SMART" id="SM00448">
    <property type="entry name" value="REC"/>
    <property type="match status" value="1"/>
</dbReference>
<name>A0A9D1SJB1_9FIRM</name>
<reference evidence="17" key="1">
    <citation type="submission" date="2020-10" db="EMBL/GenBank/DDBJ databases">
        <authorList>
            <person name="Gilroy R."/>
        </authorList>
    </citation>
    <scope>NUCLEOTIDE SEQUENCE</scope>
    <source>
        <strain evidence="17">CHK195-12923</strain>
    </source>
</reference>
<evidence type="ECO:0000256" key="13">
    <source>
        <dbReference type="ARBA" id="ARBA00024867"/>
    </source>
</evidence>
<evidence type="ECO:0000256" key="4">
    <source>
        <dbReference type="ARBA" id="ARBA00022491"/>
    </source>
</evidence>
<evidence type="ECO:0000256" key="7">
    <source>
        <dbReference type="ARBA" id="ARBA00022969"/>
    </source>
</evidence>
<dbReference type="SUPFAM" id="SSF46894">
    <property type="entry name" value="C-terminal effector domain of the bipartite response regulators"/>
    <property type="match status" value="1"/>
</dbReference>
<dbReference type="InterPro" id="IPR016032">
    <property type="entry name" value="Sig_transdc_resp-reg_C-effctor"/>
</dbReference>
<keyword evidence="5" id="KW-0597">Phosphoprotein</keyword>
<dbReference type="Pfam" id="PF08769">
    <property type="entry name" value="Spo0A_C"/>
    <property type="match status" value="1"/>
</dbReference>
<dbReference type="SUPFAM" id="SSF52172">
    <property type="entry name" value="CheY-like"/>
    <property type="match status" value="1"/>
</dbReference>
<dbReference type="InterPro" id="IPR001789">
    <property type="entry name" value="Sig_transdc_resp-reg_receiver"/>
</dbReference>
<dbReference type="InterPro" id="IPR011006">
    <property type="entry name" value="CheY-like_superfamily"/>
</dbReference>
<dbReference type="InterPro" id="IPR012052">
    <property type="entry name" value="Spore_0_A"/>
</dbReference>
<dbReference type="Pfam" id="PF00072">
    <property type="entry name" value="Response_reg"/>
    <property type="match status" value="1"/>
</dbReference>
<keyword evidence="9 14" id="KW-0805">Transcription regulation</keyword>
<evidence type="ECO:0000313" key="18">
    <source>
        <dbReference type="Proteomes" id="UP000824110"/>
    </source>
</evidence>
<comment type="caution">
    <text evidence="17">The sequence shown here is derived from an EMBL/GenBank/DDBJ whole genome shotgun (WGS) entry which is preliminary data.</text>
</comment>
<gene>
    <name evidence="17" type="primary">spo0A</name>
    <name evidence="17" type="ORF">IAB69_03695</name>
</gene>
<proteinExistence type="predicted"/>
<dbReference type="EMBL" id="DVNE01000036">
    <property type="protein sequence ID" value="HIU61732.1"/>
    <property type="molecule type" value="Genomic_DNA"/>
</dbReference>
<evidence type="ECO:0000256" key="12">
    <source>
        <dbReference type="ARBA" id="ARBA00023163"/>
    </source>
</evidence>
<dbReference type="GO" id="GO:0005509">
    <property type="term" value="F:calcium ion binding"/>
    <property type="evidence" value="ECO:0007669"/>
    <property type="project" value="UniProtKB-UniRule"/>
</dbReference>
<evidence type="ECO:0000256" key="11">
    <source>
        <dbReference type="ARBA" id="ARBA00023159"/>
    </source>
</evidence>
<keyword evidence="11 14" id="KW-0010">Activator</keyword>
<comment type="caution">
    <text evidence="15">Lacks conserved residue(s) required for the propagation of feature annotation.</text>
</comment>
<evidence type="ECO:0000256" key="15">
    <source>
        <dbReference type="PROSITE-ProRule" id="PRU00169"/>
    </source>
</evidence>
<keyword evidence="14" id="KW-0479">Metal-binding</keyword>
<evidence type="ECO:0000256" key="1">
    <source>
        <dbReference type="ARBA" id="ARBA00004496"/>
    </source>
</evidence>
<evidence type="ECO:0000256" key="2">
    <source>
        <dbReference type="ARBA" id="ARBA00018672"/>
    </source>
</evidence>
<dbReference type="GO" id="GO:0003700">
    <property type="term" value="F:DNA-binding transcription factor activity"/>
    <property type="evidence" value="ECO:0007669"/>
    <property type="project" value="InterPro"/>
</dbReference>
<dbReference type="PANTHER" id="PTHR44591:SF14">
    <property type="entry name" value="PROTEIN PILG"/>
    <property type="match status" value="1"/>
</dbReference>
<dbReference type="PROSITE" id="PS50110">
    <property type="entry name" value="RESPONSE_REGULATORY"/>
    <property type="match status" value="1"/>
</dbReference>
<dbReference type="Gene3D" id="1.10.10.10">
    <property type="entry name" value="Winged helix-like DNA-binding domain superfamily/Winged helix DNA-binding domain"/>
    <property type="match status" value="1"/>
</dbReference>
<keyword evidence="6 14" id="KW-0106">Calcium</keyword>
<evidence type="ECO:0000259" key="16">
    <source>
        <dbReference type="PROSITE" id="PS50110"/>
    </source>
</evidence>
<dbReference type="InterPro" id="IPR014879">
    <property type="entry name" value="Spo0A_C"/>
</dbReference>
<comment type="cofactor">
    <cofactor evidence="14">
        <name>Ca(2+)</name>
        <dbReference type="ChEBI" id="CHEBI:29108"/>
    </cofactor>
    <text evidence="14">Binds 1 Ca(2+) ion per subunit.</text>
</comment>
<dbReference type="GO" id="GO:0030435">
    <property type="term" value="P:sporulation resulting in formation of a cellular spore"/>
    <property type="evidence" value="ECO:0007669"/>
    <property type="project" value="UniProtKB-UniRule"/>
</dbReference>
<dbReference type="Gene3D" id="3.40.50.2300">
    <property type="match status" value="1"/>
</dbReference>
<dbReference type="PANTHER" id="PTHR44591">
    <property type="entry name" value="STRESS RESPONSE REGULATOR PROTEIN 1"/>
    <property type="match status" value="1"/>
</dbReference>
<keyword evidence="12 14" id="KW-0804">Transcription</keyword>